<evidence type="ECO:0000256" key="9">
    <source>
        <dbReference type="ARBA" id="ARBA00047899"/>
    </source>
</evidence>
<dbReference type="InParanoid" id="A0A1S3HUT4"/>
<dbReference type="InterPro" id="IPR001611">
    <property type="entry name" value="Leu-rich_rpt"/>
</dbReference>
<dbReference type="AlphaFoldDB" id="A0A1S3HUT4"/>
<evidence type="ECO:0000256" key="4">
    <source>
        <dbReference type="ARBA" id="ARBA00022679"/>
    </source>
</evidence>
<evidence type="ECO:0000313" key="12">
    <source>
        <dbReference type="Proteomes" id="UP000085678"/>
    </source>
</evidence>
<sequence length="1047" mass="119101">MGLGSSFQPLISMQYGDQEKVDILHKLDEDPSYQGPGTDQIETWTKLNITEPECRLPDSILRCANLKMLNISNNIFLKEELIVTIFRLEALEDLAMSNCNITFIPPEIGLPQNLRKLNLSGNQLSSIPLPLCDLVTLEELDLRNNNITAITPDVERLCKLTKIDISRNPLEEFPLTILNNKNLESLNLDGASITTVPLQLEQLTNLSELNLSNNTLGGFPLSLFVLETLEVLDLSNNNIAYVPPEISQLKNLKELNLSLNWLEEFPMSVCELGTLETLDLSTTNITTVPSQITDLKNLKKLSLALSKLTEFPMTVCELVTLETLDLSGINITTVPPQITQLTNLKELNLSGNHLEEFIISLCELVTLETIDLKNNRIGKVPQQIEQLQKLKSIELDENKLTRLPSEVRQLSSLSKFSLSGNNLEQPPQEVAERGIKAIKRYFDDLLKTEATSSCRLQVQVIGETCAGKTSLVKTLTSGRPFLTTMADRTLVMEQIQWSPKEDVFLNINDFGGHDVYKVAHNFFITKEAVTLIVFNLQTVSSKYQEAVGSWIDSVYSRAPESAILLVGTHADCLRSEEVDKVERELSNALSSHLGDMASNFRTRFEELEKKSKDKGSLKLAYKEKMQRIENLIQTPPRVDEILFVISSKNHDGVAELKEELVKKTREKRYILPESWLQQVEHIETAKRCKQDPFLTFKSFVNMTRLKPSRMLGGDDAQRAEDVLSFLHATGVVLWFRDKPLLKTFIFHRQDVFIDILKAVLRHDIDSILVYDTDPFKQKFTLEIFESAKRDAMQRGIISRTMLECLWWRFNFGKQGHDAMLELLENFEICYVVNDVDEDRYHFPWLLGEDQHEDVSSSWPIVPARDESQISTEIHFPVTCPTGLYEMAAVHLHDHLGQFKASRRDWKHGFYAKLDNQCGICFKREVPGVSPNGVIRLSIRGNDPIQVKKYSLRIFQDLLSLTEKECPGSPRDEFLVCPHCVHEENNPPTLFDTPLYLLSVPPEAPVPYHPCPEEAPKYMASADFFYPVTAGEYILISYLFIYTVYKTL</sequence>
<dbReference type="PROSITE" id="PS51424">
    <property type="entry name" value="ROC"/>
    <property type="match status" value="1"/>
</dbReference>
<keyword evidence="4" id="KW-0808">Transferase</keyword>
<dbReference type="InterPro" id="IPR032171">
    <property type="entry name" value="COR-A"/>
</dbReference>
<dbReference type="SMART" id="SM00369">
    <property type="entry name" value="LRR_TYP"/>
    <property type="match status" value="11"/>
</dbReference>
<dbReference type="Gene3D" id="3.80.10.10">
    <property type="entry name" value="Ribonuclease Inhibitor"/>
    <property type="match status" value="2"/>
</dbReference>
<dbReference type="OrthoDB" id="676979at2759"/>
<comment type="catalytic activity">
    <reaction evidence="9">
        <text>L-threonyl-[protein] + ATP = O-phospho-L-threonyl-[protein] + ADP + H(+)</text>
        <dbReference type="Rhea" id="RHEA:46608"/>
        <dbReference type="Rhea" id="RHEA-COMP:11060"/>
        <dbReference type="Rhea" id="RHEA-COMP:11605"/>
        <dbReference type="ChEBI" id="CHEBI:15378"/>
        <dbReference type="ChEBI" id="CHEBI:30013"/>
        <dbReference type="ChEBI" id="CHEBI:30616"/>
        <dbReference type="ChEBI" id="CHEBI:61977"/>
        <dbReference type="ChEBI" id="CHEBI:456216"/>
        <dbReference type="EC" id="2.7.11.1"/>
    </reaction>
</comment>
<keyword evidence="3" id="KW-0433">Leucine-rich repeat</keyword>
<dbReference type="KEGG" id="lak:106158386"/>
<evidence type="ECO:0000256" key="1">
    <source>
        <dbReference type="ARBA" id="ARBA00012513"/>
    </source>
</evidence>
<dbReference type="InterPro" id="IPR036388">
    <property type="entry name" value="WH-like_DNA-bd_sf"/>
</dbReference>
<dbReference type="Gene3D" id="1.10.10.10">
    <property type="entry name" value="Winged helix-like DNA-binding domain superfamily/Winged helix DNA-binding domain"/>
    <property type="match status" value="1"/>
</dbReference>
<dbReference type="Pfam" id="PF16095">
    <property type="entry name" value="COR-A"/>
    <property type="match status" value="1"/>
</dbReference>
<accession>A0A1S3HUT4</accession>
<dbReference type="GO" id="GO:0005737">
    <property type="term" value="C:cytoplasm"/>
    <property type="evidence" value="ECO:0007669"/>
    <property type="project" value="TreeGrafter"/>
</dbReference>
<evidence type="ECO:0000313" key="13">
    <source>
        <dbReference type="RefSeq" id="XP_013389778.1"/>
    </source>
</evidence>
<keyword evidence="5" id="KW-0677">Repeat</keyword>
<evidence type="ECO:0000256" key="3">
    <source>
        <dbReference type="ARBA" id="ARBA00022614"/>
    </source>
</evidence>
<evidence type="ECO:0000256" key="8">
    <source>
        <dbReference type="ARBA" id="ARBA00022840"/>
    </source>
</evidence>
<keyword evidence="6" id="KW-0547">Nucleotide-binding</keyword>
<dbReference type="SUPFAM" id="SSF52540">
    <property type="entry name" value="P-loop containing nucleoside triphosphate hydrolases"/>
    <property type="match status" value="1"/>
</dbReference>
<name>A0A1S3HUT4_LINAN</name>
<evidence type="ECO:0000256" key="5">
    <source>
        <dbReference type="ARBA" id="ARBA00022737"/>
    </source>
</evidence>
<dbReference type="GO" id="GO:0009966">
    <property type="term" value="P:regulation of signal transduction"/>
    <property type="evidence" value="ECO:0007669"/>
    <property type="project" value="UniProtKB-ARBA"/>
</dbReference>
<keyword evidence="12" id="KW-1185">Reference proteome</keyword>
<dbReference type="InterPro" id="IPR027417">
    <property type="entry name" value="P-loop_NTPase"/>
</dbReference>
<dbReference type="RefSeq" id="XP_013389778.1">
    <property type="nucleotide sequence ID" value="XM_013534324.1"/>
</dbReference>
<reference evidence="13" key="1">
    <citation type="submission" date="2025-08" db="UniProtKB">
        <authorList>
            <consortium name="RefSeq"/>
        </authorList>
    </citation>
    <scope>IDENTIFICATION</scope>
    <source>
        <tissue evidence="13">Gonads</tissue>
    </source>
</reference>
<dbReference type="PANTHER" id="PTHR48051">
    <property type="match status" value="1"/>
</dbReference>
<gene>
    <name evidence="13" type="primary">LOC106158386</name>
</gene>
<evidence type="ECO:0000259" key="11">
    <source>
        <dbReference type="PROSITE" id="PS51424"/>
    </source>
</evidence>
<dbReference type="GO" id="GO:0005524">
    <property type="term" value="F:ATP binding"/>
    <property type="evidence" value="ECO:0007669"/>
    <property type="project" value="UniProtKB-KW"/>
</dbReference>
<dbReference type="Pfam" id="PF13855">
    <property type="entry name" value="LRR_8"/>
    <property type="match status" value="2"/>
</dbReference>
<dbReference type="STRING" id="7574.A0A1S3HUT4"/>
<keyword evidence="8" id="KW-0067">ATP-binding</keyword>
<dbReference type="InterPro" id="IPR032675">
    <property type="entry name" value="LRR_dom_sf"/>
</dbReference>
<dbReference type="Proteomes" id="UP000085678">
    <property type="component" value="Unplaced"/>
</dbReference>
<evidence type="ECO:0000256" key="6">
    <source>
        <dbReference type="ARBA" id="ARBA00022741"/>
    </source>
</evidence>
<dbReference type="Pfam" id="PF12799">
    <property type="entry name" value="LRR_4"/>
    <property type="match status" value="2"/>
</dbReference>
<feature type="domain" description="Roc" evidence="11">
    <location>
        <begin position="449"/>
        <end position="667"/>
    </location>
</feature>
<dbReference type="GO" id="GO:0004674">
    <property type="term" value="F:protein serine/threonine kinase activity"/>
    <property type="evidence" value="ECO:0007669"/>
    <property type="project" value="UniProtKB-KW"/>
</dbReference>
<dbReference type="PROSITE" id="PS51450">
    <property type="entry name" value="LRR"/>
    <property type="match status" value="4"/>
</dbReference>
<dbReference type="SUPFAM" id="SSF52058">
    <property type="entry name" value="L domain-like"/>
    <property type="match status" value="1"/>
</dbReference>
<dbReference type="Pfam" id="PF08477">
    <property type="entry name" value="Roc"/>
    <property type="match status" value="1"/>
</dbReference>
<keyword evidence="7" id="KW-0418">Kinase</keyword>
<dbReference type="Gene3D" id="3.40.50.300">
    <property type="entry name" value="P-loop containing nucleotide triphosphate hydrolases"/>
    <property type="match status" value="1"/>
</dbReference>
<evidence type="ECO:0000256" key="2">
    <source>
        <dbReference type="ARBA" id="ARBA00022527"/>
    </source>
</evidence>
<evidence type="ECO:0000256" key="10">
    <source>
        <dbReference type="ARBA" id="ARBA00048679"/>
    </source>
</evidence>
<dbReference type="EC" id="2.7.11.1" evidence="1"/>
<dbReference type="InterPro" id="IPR003591">
    <property type="entry name" value="Leu-rich_rpt_typical-subtyp"/>
</dbReference>
<dbReference type="InterPro" id="IPR050216">
    <property type="entry name" value="LRR_domain-containing"/>
</dbReference>
<dbReference type="SUPFAM" id="SSF52047">
    <property type="entry name" value="RNI-like"/>
    <property type="match status" value="1"/>
</dbReference>
<comment type="catalytic activity">
    <reaction evidence="10">
        <text>L-seryl-[protein] + ATP = O-phospho-L-seryl-[protein] + ADP + H(+)</text>
        <dbReference type="Rhea" id="RHEA:17989"/>
        <dbReference type="Rhea" id="RHEA-COMP:9863"/>
        <dbReference type="Rhea" id="RHEA-COMP:11604"/>
        <dbReference type="ChEBI" id="CHEBI:15378"/>
        <dbReference type="ChEBI" id="CHEBI:29999"/>
        <dbReference type="ChEBI" id="CHEBI:30616"/>
        <dbReference type="ChEBI" id="CHEBI:83421"/>
        <dbReference type="ChEBI" id="CHEBI:456216"/>
        <dbReference type="EC" id="2.7.11.1"/>
    </reaction>
</comment>
<dbReference type="SMART" id="SM00365">
    <property type="entry name" value="LRR_SD22"/>
    <property type="match status" value="3"/>
</dbReference>
<organism evidence="12 13">
    <name type="scientific">Lingula anatina</name>
    <name type="common">Brachiopod</name>
    <name type="synonym">Lingula unguis</name>
    <dbReference type="NCBI Taxonomy" id="7574"/>
    <lineage>
        <taxon>Eukaryota</taxon>
        <taxon>Metazoa</taxon>
        <taxon>Spiralia</taxon>
        <taxon>Lophotrochozoa</taxon>
        <taxon>Brachiopoda</taxon>
        <taxon>Linguliformea</taxon>
        <taxon>Lingulata</taxon>
        <taxon>Lingulida</taxon>
        <taxon>Linguloidea</taxon>
        <taxon>Lingulidae</taxon>
        <taxon>Lingula</taxon>
    </lineage>
</organism>
<dbReference type="PANTHER" id="PTHR48051:SF42">
    <property type="entry name" value="LEUCINE-RICH REPEAT-CONTAINING PROTEIN 18-LIKE"/>
    <property type="match status" value="1"/>
</dbReference>
<dbReference type="SMART" id="SM00364">
    <property type="entry name" value="LRR_BAC"/>
    <property type="match status" value="7"/>
</dbReference>
<proteinExistence type="predicted"/>
<dbReference type="GeneID" id="106158386"/>
<protein>
    <recommendedName>
        <fullName evidence="1">non-specific serine/threonine protein kinase</fullName>
        <ecNumber evidence="1">2.7.11.1</ecNumber>
    </recommendedName>
</protein>
<evidence type="ECO:0000256" key="7">
    <source>
        <dbReference type="ARBA" id="ARBA00022777"/>
    </source>
</evidence>
<dbReference type="InterPro" id="IPR025875">
    <property type="entry name" value="Leu-rich_rpt_4"/>
</dbReference>
<keyword evidence="2" id="KW-0723">Serine/threonine-protein kinase</keyword>
<dbReference type="InterPro" id="IPR020859">
    <property type="entry name" value="ROC"/>
</dbReference>